<dbReference type="Pfam" id="PF16371">
    <property type="entry name" value="MetallophosN"/>
    <property type="match status" value="1"/>
</dbReference>
<dbReference type="RefSeq" id="WP_008862700.1">
    <property type="nucleotide sequence ID" value="NZ_JH815205.1"/>
</dbReference>
<dbReference type="AlphaFoldDB" id="K0WXF0"/>
<evidence type="ECO:0000259" key="2">
    <source>
        <dbReference type="Pfam" id="PF16370"/>
    </source>
</evidence>
<dbReference type="InterPro" id="IPR029052">
    <property type="entry name" value="Metallo-depent_PP-like"/>
</dbReference>
<protein>
    <recommendedName>
        <fullName evidence="6">Calcineurin-like phosphoesterase domain-containing protein</fullName>
    </recommendedName>
</protein>
<dbReference type="InterPro" id="IPR032288">
    <property type="entry name" value="Metallophos_C"/>
</dbReference>
<evidence type="ECO:0008006" key="6">
    <source>
        <dbReference type="Google" id="ProtNLM"/>
    </source>
</evidence>
<dbReference type="OrthoDB" id="1776264at2"/>
<evidence type="ECO:0000313" key="5">
    <source>
        <dbReference type="Proteomes" id="UP000006044"/>
    </source>
</evidence>
<dbReference type="PANTHER" id="PTHR43143:SF1">
    <property type="entry name" value="SERINE_THREONINE-PROTEIN PHOSPHATASE CPPED1"/>
    <property type="match status" value="1"/>
</dbReference>
<evidence type="ECO:0000259" key="3">
    <source>
        <dbReference type="Pfam" id="PF16371"/>
    </source>
</evidence>
<dbReference type="eggNOG" id="COG1409">
    <property type="taxonomic scope" value="Bacteria"/>
</dbReference>
<keyword evidence="5" id="KW-1185">Reference proteome</keyword>
<sequence>MKTLLKTIGIVSTLIGSSFLFQNCSEKESIPEGIIPPTDSVSSKIEIKNFSIEAQIHTSPDSTVTMQGEGFLQSDTVALISETAANNTYALPLASVTKQSADIVMPKNIVSDTYQLWLKRETDSCRLGKTTLIIENAVDLNIPDIAGMTLKGVVYCENKPLPNVVVSDGYNVVQTDEQGRYYIQSDKKSGFVFISVPGNYEVAIKDNNQPVFFYRLAKDDSVEQHDFELTATDNTNHVLLALADMHLANRNNDLSQFKLRFLPDLNTTVEKYRSEGKKVYGLTLGDMTWDQYWYSNRYDLSKYLITIKSVDLPIFNCTGNHDNNPYCADDWQAEQAYKDIIGPTYYSFNLGNAHYIVLDNIQYINTGASQGTIGKRNYNKKLTEDQLNWLKKDLATVTDKNAPLFVAMHAQLYANPTSLPQKNTISMSGGSTLVNYLKEFTNAHIITGHTHINYTIEPSDQLIEHNIAAVCATWWWTGKNGYANNHICKDGSPGGYKIFTINDNDVKWLYKGIKEEESKQFRSYDLNQCHITAEAFAPESTEAEMGAYSDTYGTKNNKNEILVNVWGYDPEWKVEMTENGKPLEVTRVVAKDPLHIISYEAKRLNVGATPTADFVSCATAHMFKATASNATSTIEIKVTDRFGNTYSETMNRPKSLSCSMK</sequence>
<dbReference type="HOGENOM" id="CLU_016483_0_0_10"/>
<dbReference type="STRING" id="742726.HMPREF9448_02310"/>
<feature type="domain" description="Calcineurin-like phosphoesterase" evidence="1">
    <location>
        <begin position="239"/>
        <end position="452"/>
    </location>
</feature>
<dbReference type="GO" id="GO:0016787">
    <property type="term" value="F:hydrolase activity"/>
    <property type="evidence" value="ECO:0007669"/>
    <property type="project" value="InterPro"/>
</dbReference>
<dbReference type="Pfam" id="PF16370">
    <property type="entry name" value="MetallophosC"/>
    <property type="match status" value="1"/>
</dbReference>
<dbReference type="PATRIC" id="fig|742726.3.peg.2409"/>
<evidence type="ECO:0000313" key="4">
    <source>
        <dbReference type="EMBL" id="EJZ62956.1"/>
    </source>
</evidence>
<name>K0WXF0_9BACT</name>
<dbReference type="Proteomes" id="UP000006044">
    <property type="component" value="Unassembled WGS sequence"/>
</dbReference>
<organism evidence="4 5">
    <name type="scientific">Barnesiella intestinihominis YIT 11860</name>
    <dbReference type="NCBI Taxonomy" id="742726"/>
    <lineage>
        <taxon>Bacteria</taxon>
        <taxon>Pseudomonadati</taxon>
        <taxon>Bacteroidota</taxon>
        <taxon>Bacteroidia</taxon>
        <taxon>Bacteroidales</taxon>
        <taxon>Barnesiellaceae</taxon>
        <taxon>Barnesiella</taxon>
    </lineage>
</organism>
<dbReference type="PANTHER" id="PTHR43143">
    <property type="entry name" value="METALLOPHOSPHOESTERASE, CALCINEURIN SUPERFAMILY"/>
    <property type="match status" value="1"/>
</dbReference>
<accession>K0WXF0</accession>
<dbReference type="Gene3D" id="2.60.40.3920">
    <property type="match status" value="1"/>
</dbReference>
<dbReference type="InterPro" id="IPR051918">
    <property type="entry name" value="STPP_CPPED1"/>
</dbReference>
<feature type="domain" description="Calcineurin-like phosphoesterase C-terminal" evidence="2">
    <location>
        <begin position="464"/>
        <end position="646"/>
    </location>
</feature>
<proteinExistence type="predicted"/>
<dbReference type="InterPro" id="IPR004843">
    <property type="entry name" value="Calcineurin-like_PHP"/>
</dbReference>
<dbReference type="GeneID" id="77849508"/>
<dbReference type="Pfam" id="PF00149">
    <property type="entry name" value="Metallophos"/>
    <property type="match status" value="1"/>
</dbReference>
<dbReference type="InterPro" id="IPR032285">
    <property type="entry name" value="Metallophos_N"/>
</dbReference>
<dbReference type="SUPFAM" id="SSF56300">
    <property type="entry name" value="Metallo-dependent phosphatases"/>
    <property type="match status" value="1"/>
</dbReference>
<comment type="caution">
    <text evidence="4">The sequence shown here is derived from an EMBL/GenBank/DDBJ whole genome shotgun (WGS) entry which is preliminary data.</text>
</comment>
<evidence type="ECO:0000259" key="1">
    <source>
        <dbReference type="Pfam" id="PF00149"/>
    </source>
</evidence>
<gene>
    <name evidence="4" type="ORF">HMPREF9448_02310</name>
</gene>
<feature type="domain" description="Calcineurin-like phosphoesterase N-terminal" evidence="3">
    <location>
        <begin position="152"/>
        <end position="229"/>
    </location>
</feature>
<dbReference type="EMBL" id="ADLE01000015">
    <property type="protein sequence ID" value="EJZ62956.1"/>
    <property type="molecule type" value="Genomic_DNA"/>
</dbReference>
<reference evidence="4 5" key="1">
    <citation type="submission" date="2012-08" db="EMBL/GenBank/DDBJ databases">
        <title>The Genome Sequence of Barnesiella intestinihominis YIT 11860.</title>
        <authorList>
            <consortium name="The Broad Institute Genome Sequencing Platform"/>
            <person name="Earl A."/>
            <person name="Ward D."/>
            <person name="Feldgarden M."/>
            <person name="Gevers D."/>
            <person name="Morotomi M."/>
            <person name="Walker B."/>
            <person name="Young S.K."/>
            <person name="Zeng Q."/>
            <person name="Gargeya S."/>
            <person name="Fitzgerald M."/>
            <person name="Haas B."/>
            <person name="Abouelleil A."/>
            <person name="Alvarado L."/>
            <person name="Arachchi H.M."/>
            <person name="Berlin A.M."/>
            <person name="Chapman S.B."/>
            <person name="Goldberg J."/>
            <person name="Griggs A."/>
            <person name="Gujja S."/>
            <person name="Hansen M."/>
            <person name="Howarth C."/>
            <person name="Imamovic A."/>
            <person name="Larimer J."/>
            <person name="McCowen C."/>
            <person name="Montmayeur A."/>
            <person name="Murphy C."/>
            <person name="Neiman D."/>
            <person name="Pearson M."/>
            <person name="Priest M."/>
            <person name="Roberts A."/>
            <person name="Saif S."/>
            <person name="Shea T."/>
            <person name="Sisk P."/>
            <person name="Sykes S."/>
            <person name="Wortman J."/>
            <person name="Nusbaum C."/>
            <person name="Birren B."/>
        </authorList>
    </citation>
    <scope>NUCLEOTIDE SEQUENCE [LARGE SCALE GENOMIC DNA]</scope>
    <source>
        <strain evidence="4 5">YIT 11860</strain>
    </source>
</reference>
<dbReference type="Gene3D" id="3.60.21.10">
    <property type="match status" value="1"/>
</dbReference>